<name>A0A3B4UVR1_SERDU</name>
<dbReference type="InterPro" id="IPR042532">
    <property type="entry name" value="EXOC3/Sec6_C"/>
</dbReference>
<dbReference type="PANTHER" id="PTHR21292">
    <property type="entry name" value="EXOCYST COMPLEX COMPONENT SEC6-RELATED"/>
    <property type="match status" value="1"/>
</dbReference>
<evidence type="ECO:0000256" key="2">
    <source>
        <dbReference type="SAM" id="MobiDB-lite"/>
    </source>
</evidence>
<dbReference type="InterPro" id="IPR010326">
    <property type="entry name" value="EXOC3/Sec6"/>
</dbReference>
<feature type="compositionally biased region" description="Low complexity" evidence="2">
    <location>
        <begin position="21"/>
        <end position="39"/>
    </location>
</feature>
<organism evidence="3 4">
    <name type="scientific">Seriola dumerili</name>
    <name type="common">Greater amberjack</name>
    <name type="synonym">Caranx dumerili</name>
    <dbReference type="NCBI Taxonomy" id="41447"/>
    <lineage>
        <taxon>Eukaryota</taxon>
        <taxon>Metazoa</taxon>
        <taxon>Chordata</taxon>
        <taxon>Craniata</taxon>
        <taxon>Vertebrata</taxon>
        <taxon>Euteleostomi</taxon>
        <taxon>Actinopterygii</taxon>
        <taxon>Neopterygii</taxon>
        <taxon>Teleostei</taxon>
        <taxon>Neoteleostei</taxon>
        <taxon>Acanthomorphata</taxon>
        <taxon>Carangaria</taxon>
        <taxon>Carangiformes</taxon>
        <taxon>Carangidae</taxon>
        <taxon>Seriola</taxon>
    </lineage>
</organism>
<reference evidence="3" key="2">
    <citation type="submission" date="2025-09" db="UniProtKB">
        <authorList>
            <consortium name="Ensembl"/>
        </authorList>
    </citation>
    <scope>IDENTIFICATION</scope>
</reference>
<dbReference type="Ensembl" id="ENSSDUT00000022876.1">
    <property type="protein sequence ID" value="ENSSDUP00000022464.1"/>
    <property type="gene ID" value="ENSSDUG00000016336.1"/>
</dbReference>
<dbReference type="Pfam" id="PF06046">
    <property type="entry name" value="Sec6"/>
    <property type="match status" value="2"/>
</dbReference>
<feature type="compositionally biased region" description="Basic and acidic residues" evidence="2">
    <location>
        <begin position="46"/>
        <end position="56"/>
    </location>
</feature>
<keyword evidence="4" id="KW-1185">Reference proteome</keyword>
<dbReference type="STRING" id="41447.ENSSDUP00000022464"/>
<proteinExistence type="inferred from homology"/>
<dbReference type="Proteomes" id="UP000261420">
    <property type="component" value="Unplaced"/>
</dbReference>
<sequence>LRTRGLTQRTSGRTNPPLAKTNRTPSRTNRTPSRTNRTSLGPTQPHEVDGVEEQREELLEEVSRKLILREEQLFTQDCPSEDEDQLHKDLEDLKLHIWMAVHNTFTSPSSSEQLDVLRSAMASVQQQEVQDRRWTETGPEDRFPAWRPLRCLSTHNTLLQNMVESRLTKAAEDESSGTNRLSSPLKREVCCLGRRVRDDLLMVARTVKDCYPANMDILNIYAALYHQRFSARLTELASSGLGMDDCSYLLFWVNHCYPHDILEHEDLEGKIKTLWLNTALKKEEESWLSGNMPELIDSYYFSPLAVDVIQVVNSFLTEFTCVIRDQSKTQRITAHLENFLISYKKSMEEFVRGNHGNAHSVIKAHLVCEEQFRDYITGETGSLSEQQRRRCLETLSALRDCGYRYFTCPIDVQLKSPVCVQVCYRDLWTSVWLDGSLPVVSSLLDSLSRHLRDLTDLKPACRQSLLSVVHQDVVLRYVKRMMKTRMKSREQQGGGAQRMKEDAQMINDFFREGGCSGSLWLGEVLSSIAEVLHLQDPGSVQLEMVSLARTFPDLSDAHVSALLSLKTDLSAADVRSIRKSVEENRLFDVSTNQSPPFFSKVKVKWIDNKINKMGL</sequence>
<feature type="compositionally biased region" description="Polar residues" evidence="2">
    <location>
        <begin position="1"/>
        <end position="14"/>
    </location>
</feature>
<dbReference type="GO" id="GO:0000149">
    <property type="term" value="F:SNARE binding"/>
    <property type="evidence" value="ECO:0007669"/>
    <property type="project" value="TreeGrafter"/>
</dbReference>
<dbReference type="GeneTree" id="ENSGT01030000234613"/>
<dbReference type="PANTHER" id="PTHR21292:SF4">
    <property type="entry name" value="TUMOR NECROSIS FACTOR ALPHA-INDUCED PROTEIN 2"/>
    <property type="match status" value="1"/>
</dbReference>
<dbReference type="GO" id="GO:0051601">
    <property type="term" value="P:exocyst localization"/>
    <property type="evidence" value="ECO:0007669"/>
    <property type="project" value="TreeGrafter"/>
</dbReference>
<accession>A0A3B4UVR1</accession>
<protein>
    <submittedName>
        <fullName evidence="3">Tumor necrosis factor alpha-induced protein 2-like</fullName>
    </submittedName>
</protein>
<dbReference type="AlphaFoldDB" id="A0A3B4UVR1"/>
<comment type="similarity">
    <text evidence="1">Belongs to the SEC6 family.</text>
</comment>
<dbReference type="Gene3D" id="1.10.357.70">
    <property type="entry name" value="Exocyst complex component Sec6, C-terminal domain"/>
    <property type="match status" value="1"/>
</dbReference>
<dbReference type="GO" id="GO:0000145">
    <property type="term" value="C:exocyst"/>
    <property type="evidence" value="ECO:0007669"/>
    <property type="project" value="InterPro"/>
</dbReference>
<evidence type="ECO:0000313" key="4">
    <source>
        <dbReference type="Proteomes" id="UP000261420"/>
    </source>
</evidence>
<evidence type="ECO:0000256" key="1">
    <source>
        <dbReference type="ARBA" id="ARBA00009447"/>
    </source>
</evidence>
<dbReference type="OMA" id="KPACRQS"/>
<feature type="region of interest" description="Disordered" evidence="2">
    <location>
        <begin position="1"/>
        <end position="56"/>
    </location>
</feature>
<evidence type="ECO:0000313" key="3">
    <source>
        <dbReference type="Ensembl" id="ENSSDUP00000022464.1"/>
    </source>
</evidence>
<reference evidence="3" key="1">
    <citation type="submission" date="2025-08" db="UniProtKB">
        <authorList>
            <consortium name="Ensembl"/>
        </authorList>
    </citation>
    <scope>IDENTIFICATION</scope>
</reference>
<dbReference type="GO" id="GO:0006887">
    <property type="term" value="P:exocytosis"/>
    <property type="evidence" value="ECO:0007669"/>
    <property type="project" value="InterPro"/>
</dbReference>